<name>A0ABY8CXA2_9HYPH</name>
<dbReference type="SUPFAM" id="SSF55073">
    <property type="entry name" value="Nucleotide cyclase"/>
    <property type="match status" value="1"/>
</dbReference>
<accession>A0ABY8CXA2</accession>
<organism evidence="1 2">
    <name type="scientific">Sinorhizobium numidicum</name>
    <dbReference type="NCBI Taxonomy" id="680248"/>
    <lineage>
        <taxon>Bacteria</taxon>
        <taxon>Pseudomonadati</taxon>
        <taxon>Pseudomonadota</taxon>
        <taxon>Alphaproteobacteria</taxon>
        <taxon>Hyphomicrobiales</taxon>
        <taxon>Rhizobiaceae</taxon>
        <taxon>Sinorhizobium/Ensifer group</taxon>
        <taxon>Sinorhizobium</taxon>
    </lineage>
</organism>
<protein>
    <recommendedName>
        <fullName evidence="3">Adenylate/guanylate cyclase domain-containing protein</fullName>
    </recommendedName>
</protein>
<proteinExistence type="predicted"/>
<sequence>MSARVPAFGGQKIKHTGDGYLLAFTGPTLAIECAEALAGRESAGAGFADRHTLESAGGATMI</sequence>
<dbReference type="Gene3D" id="3.30.70.1230">
    <property type="entry name" value="Nucleotide cyclase"/>
    <property type="match status" value="1"/>
</dbReference>
<dbReference type="RefSeq" id="WP_280734092.1">
    <property type="nucleotide sequence ID" value="NZ_CP120368.1"/>
</dbReference>
<reference evidence="1 2" key="1">
    <citation type="submission" date="2023-03" db="EMBL/GenBank/DDBJ databases">
        <authorList>
            <person name="Kaur S."/>
            <person name="Espinosa-Saiz D."/>
            <person name="Velazquez E."/>
            <person name="Menendez E."/>
            <person name="diCenzo G.C."/>
        </authorList>
    </citation>
    <scope>NUCLEOTIDE SEQUENCE [LARGE SCALE GENOMIC DNA]</scope>
    <source>
        <strain evidence="1 2">LMG 27395</strain>
    </source>
</reference>
<keyword evidence="2" id="KW-1185">Reference proteome</keyword>
<gene>
    <name evidence="1" type="ORF">PYH38_005654</name>
</gene>
<evidence type="ECO:0000313" key="1">
    <source>
        <dbReference type="EMBL" id="WEX83283.1"/>
    </source>
</evidence>
<evidence type="ECO:0008006" key="3">
    <source>
        <dbReference type="Google" id="ProtNLM"/>
    </source>
</evidence>
<dbReference type="InterPro" id="IPR029787">
    <property type="entry name" value="Nucleotide_cyclase"/>
</dbReference>
<evidence type="ECO:0000313" key="2">
    <source>
        <dbReference type="Proteomes" id="UP001235547"/>
    </source>
</evidence>
<dbReference type="EMBL" id="CP120371">
    <property type="protein sequence ID" value="WEX83283.1"/>
    <property type="molecule type" value="Genomic_DNA"/>
</dbReference>
<dbReference type="Proteomes" id="UP001235547">
    <property type="component" value="Chromosome 1"/>
</dbReference>